<evidence type="ECO:0008006" key="3">
    <source>
        <dbReference type="Google" id="ProtNLM"/>
    </source>
</evidence>
<dbReference type="AlphaFoldDB" id="A0A6A4ZM63"/>
<evidence type="ECO:0000256" key="1">
    <source>
        <dbReference type="SAM" id="MobiDB-lite"/>
    </source>
</evidence>
<protein>
    <recommendedName>
        <fullName evidence="3">Reverse transcriptase Ty1/copia-type domain-containing protein</fullName>
    </recommendedName>
</protein>
<reference evidence="2" key="1">
    <citation type="submission" date="2019-06" db="EMBL/GenBank/DDBJ databases">
        <title>Genomics analysis of Aphanomyces spp. identifies a new class of oomycete effector associated with host adaptation.</title>
        <authorList>
            <person name="Gaulin E."/>
        </authorList>
    </citation>
    <scope>NUCLEOTIDE SEQUENCE</scope>
    <source>
        <strain evidence="2">CBS 578.67</strain>
    </source>
</reference>
<feature type="compositionally biased region" description="Acidic residues" evidence="1">
    <location>
        <begin position="112"/>
        <end position="121"/>
    </location>
</feature>
<feature type="region of interest" description="Disordered" evidence="1">
    <location>
        <begin position="104"/>
        <end position="190"/>
    </location>
</feature>
<feature type="compositionally biased region" description="Polar residues" evidence="1">
    <location>
        <begin position="170"/>
        <end position="181"/>
    </location>
</feature>
<feature type="non-terminal residue" evidence="2">
    <location>
        <position position="1"/>
    </location>
</feature>
<sequence length="259" mass="28980">KPDSVPRVSTTNTYYWNRITNHEGLLFFEPPIYPDVPTSPATGGLATLIHPHSPLKDATEFPHENPLRGRYLQIRCRSIKFTEDFVPAKDKKVQFNDQITTFPLQDYPSENVEVEDDEDVESVSTHRIPQQHSTQVSVGASTVDTDRNPSATTQPNEGQIYDPGHEEPLSSDQESSDSNVEPENPKGLEAISGGRQHQLLSVDSVNDTPQSFADIEASPNKHTWMDATQEEYDALVNNGTWVLTELPAGRKALACKWLW</sequence>
<name>A0A6A4ZM63_9STRA</name>
<comment type="caution">
    <text evidence="2">The sequence shown here is derived from an EMBL/GenBank/DDBJ whole genome shotgun (WGS) entry which is preliminary data.</text>
</comment>
<feature type="compositionally biased region" description="Polar residues" evidence="1">
    <location>
        <begin position="125"/>
        <end position="157"/>
    </location>
</feature>
<dbReference type="EMBL" id="VJMH01000966">
    <property type="protein sequence ID" value="KAF0713679.1"/>
    <property type="molecule type" value="Genomic_DNA"/>
</dbReference>
<evidence type="ECO:0000313" key="2">
    <source>
        <dbReference type="EMBL" id="KAF0713679.1"/>
    </source>
</evidence>
<accession>A0A6A4ZM63</accession>
<dbReference type="OrthoDB" id="430476at2759"/>
<gene>
    <name evidence="2" type="ORF">As57867_004239</name>
</gene>
<organism evidence="2">
    <name type="scientific">Aphanomyces stellatus</name>
    <dbReference type="NCBI Taxonomy" id="120398"/>
    <lineage>
        <taxon>Eukaryota</taxon>
        <taxon>Sar</taxon>
        <taxon>Stramenopiles</taxon>
        <taxon>Oomycota</taxon>
        <taxon>Saprolegniomycetes</taxon>
        <taxon>Saprolegniales</taxon>
        <taxon>Verrucalvaceae</taxon>
        <taxon>Aphanomyces</taxon>
    </lineage>
</organism>
<proteinExistence type="predicted"/>